<keyword evidence="6" id="KW-0106">Calcium</keyword>
<name>A0ABR7XP53_9SPHI</name>
<gene>
    <name evidence="8" type="ORF">H8B21_05085</name>
</gene>
<protein>
    <submittedName>
        <fullName evidence="8">Sulfatase</fullName>
    </submittedName>
</protein>
<evidence type="ECO:0000259" key="7">
    <source>
        <dbReference type="Pfam" id="PF00884"/>
    </source>
</evidence>
<dbReference type="Pfam" id="PF00884">
    <property type="entry name" value="Sulfatase"/>
    <property type="match status" value="1"/>
</dbReference>
<proteinExistence type="inferred from homology"/>
<organism evidence="8 9">
    <name type="scientific">Sphingobacterium chuzhouense</name>
    <dbReference type="NCBI Taxonomy" id="1742264"/>
    <lineage>
        <taxon>Bacteria</taxon>
        <taxon>Pseudomonadati</taxon>
        <taxon>Bacteroidota</taxon>
        <taxon>Sphingobacteriia</taxon>
        <taxon>Sphingobacteriales</taxon>
        <taxon>Sphingobacteriaceae</taxon>
        <taxon>Sphingobacterium</taxon>
    </lineage>
</organism>
<dbReference type="InterPro" id="IPR024607">
    <property type="entry name" value="Sulfatase_CS"/>
</dbReference>
<keyword evidence="5" id="KW-0378">Hydrolase</keyword>
<comment type="caution">
    <text evidence="8">The sequence shown here is derived from an EMBL/GenBank/DDBJ whole genome shotgun (WGS) entry which is preliminary data.</text>
</comment>
<feature type="domain" description="Sulfatase N-terminal" evidence="7">
    <location>
        <begin position="31"/>
        <end position="387"/>
    </location>
</feature>
<dbReference type="Gene3D" id="3.40.720.10">
    <property type="entry name" value="Alkaline Phosphatase, subunit A"/>
    <property type="match status" value="1"/>
</dbReference>
<evidence type="ECO:0000256" key="5">
    <source>
        <dbReference type="ARBA" id="ARBA00022801"/>
    </source>
</evidence>
<reference evidence="8 9" key="1">
    <citation type="submission" date="2020-08" db="EMBL/GenBank/DDBJ databases">
        <title>Sphingobacterium sp. DN00404 isolated from aquaculture water.</title>
        <authorList>
            <person name="Zhang M."/>
        </authorList>
    </citation>
    <scope>NUCLEOTIDE SEQUENCE [LARGE SCALE GENOMIC DNA]</scope>
    <source>
        <strain evidence="8 9">KCTC 42746</strain>
    </source>
</reference>
<evidence type="ECO:0000256" key="1">
    <source>
        <dbReference type="ARBA" id="ARBA00001913"/>
    </source>
</evidence>
<evidence type="ECO:0000256" key="3">
    <source>
        <dbReference type="ARBA" id="ARBA00022723"/>
    </source>
</evidence>
<evidence type="ECO:0000256" key="2">
    <source>
        <dbReference type="ARBA" id="ARBA00008779"/>
    </source>
</evidence>
<comment type="cofactor">
    <cofactor evidence="1">
        <name>Ca(2+)</name>
        <dbReference type="ChEBI" id="CHEBI:29108"/>
    </cofactor>
</comment>
<dbReference type="CDD" id="cd16144">
    <property type="entry name" value="ARS_like"/>
    <property type="match status" value="1"/>
</dbReference>
<dbReference type="InterPro" id="IPR000917">
    <property type="entry name" value="Sulfatase_N"/>
</dbReference>
<comment type="similarity">
    <text evidence="2">Belongs to the sulfatase family.</text>
</comment>
<dbReference type="PROSITE" id="PS00523">
    <property type="entry name" value="SULFATASE_1"/>
    <property type="match status" value="1"/>
</dbReference>
<evidence type="ECO:0000256" key="4">
    <source>
        <dbReference type="ARBA" id="ARBA00022729"/>
    </source>
</evidence>
<dbReference type="PANTHER" id="PTHR42693">
    <property type="entry name" value="ARYLSULFATASE FAMILY MEMBER"/>
    <property type="match status" value="1"/>
</dbReference>
<evidence type="ECO:0000313" key="8">
    <source>
        <dbReference type="EMBL" id="MBD1420945.1"/>
    </source>
</evidence>
<dbReference type="PANTHER" id="PTHR42693:SF42">
    <property type="entry name" value="ARYLSULFATASE G"/>
    <property type="match status" value="1"/>
</dbReference>
<keyword evidence="9" id="KW-1185">Reference proteome</keyword>
<dbReference type="EMBL" id="JACNYL010000001">
    <property type="protein sequence ID" value="MBD1420945.1"/>
    <property type="molecule type" value="Genomic_DNA"/>
</dbReference>
<dbReference type="InterPro" id="IPR017850">
    <property type="entry name" value="Alkaline_phosphatase_core_sf"/>
</dbReference>
<dbReference type="Gene3D" id="3.30.1120.10">
    <property type="match status" value="1"/>
</dbReference>
<dbReference type="Proteomes" id="UP000651112">
    <property type="component" value="Unassembled WGS sequence"/>
</dbReference>
<dbReference type="InterPro" id="IPR050738">
    <property type="entry name" value="Sulfatase"/>
</dbReference>
<evidence type="ECO:0000313" key="9">
    <source>
        <dbReference type="Proteomes" id="UP000651112"/>
    </source>
</evidence>
<evidence type="ECO:0000256" key="6">
    <source>
        <dbReference type="ARBA" id="ARBA00022837"/>
    </source>
</evidence>
<sequence>MSYIRIYMVLVLSLVMKQGVFAQSIGRENKPNIVVFFVDDLGWQDMSEPFHTTKTAINKRFRTPHIEELAKVSTKFTNAYASSVCTPSRVSFLTGLNAAHHRVTNWTNPRQDRPTDAKDEFLDVPDWNYNGLSPISNIPHTVHATVLPQLLKDNGYYTIHIGKAHWASAGTPGADPLNLGFMVNIGGHSAGSPRSYYGKENFGNTTEQTNIQAVPHLNAYHGSTIFLTEALTLEARKALEGPIANKKPFFLHFSNYAVHTPIQADPRFVQKYIDDGLSEVEAAYASLVEGMDKSIGDIVDFLKEQGIYDNTVIVFVSDNGGLSLSPPRGGERHTQNLPLRAGKGSLYEGGIRVPLLIKDVEEQKRKNNDTPVMMEDLFPTILEITGVDNKLLLNSIDGHSILPLLKGRVDKSWKERPLVWHYPNKWIPDDGPGINFFTAMRKGDFKLLYNMKNGAVELYNLKNDIGEKNNLALKQRQKTKELSDLLTERLKIWKAQMPINKNTNTRIPYPNEIY</sequence>
<keyword evidence="3" id="KW-0479">Metal-binding</keyword>
<dbReference type="SUPFAM" id="SSF53649">
    <property type="entry name" value="Alkaline phosphatase-like"/>
    <property type="match status" value="1"/>
</dbReference>
<keyword evidence="4" id="KW-0732">Signal</keyword>
<dbReference type="RefSeq" id="WP_190312670.1">
    <property type="nucleotide sequence ID" value="NZ_JACNYL010000001.1"/>
</dbReference>
<accession>A0ABR7XP53</accession>